<evidence type="ECO:0000256" key="1">
    <source>
        <dbReference type="SAM" id="MobiDB-lite"/>
    </source>
</evidence>
<gene>
    <name evidence="2" type="ORF">Q7C36_012995</name>
</gene>
<dbReference type="EMBL" id="JAVHJS010000012">
    <property type="protein sequence ID" value="KAK2841416.1"/>
    <property type="molecule type" value="Genomic_DNA"/>
</dbReference>
<evidence type="ECO:0000313" key="3">
    <source>
        <dbReference type="Proteomes" id="UP001187315"/>
    </source>
</evidence>
<evidence type="ECO:0000313" key="2">
    <source>
        <dbReference type="EMBL" id="KAK2841416.1"/>
    </source>
</evidence>
<organism evidence="2 3">
    <name type="scientific">Tachysurus vachellii</name>
    <name type="common">Darkbarbel catfish</name>
    <name type="synonym">Pelteobagrus vachellii</name>
    <dbReference type="NCBI Taxonomy" id="175792"/>
    <lineage>
        <taxon>Eukaryota</taxon>
        <taxon>Metazoa</taxon>
        <taxon>Chordata</taxon>
        <taxon>Craniata</taxon>
        <taxon>Vertebrata</taxon>
        <taxon>Euteleostomi</taxon>
        <taxon>Actinopterygii</taxon>
        <taxon>Neopterygii</taxon>
        <taxon>Teleostei</taxon>
        <taxon>Ostariophysi</taxon>
        <taxon>Siluriformes</taxon>
        <taxon>Bagridae</taxon>
        <taxon>Tachysurus</taxon>
    </lineage>
</organism>
<feature type="compositionally biased region" description="Polar residues" evidence="1">
    <location>
        <begin position="38"/>
        <end position="50"/>
    </location>
</feature>
<accession>A0AA88MS18</accession>
<name>A0AA88MS18_TACVA</name>
<reference evidence="2" key="1">
    <citation type="submission" date="2023-08" db="EMBL/GenBank/DDBJ databases">
        <title>Pelteobagrus vachellii genome.</title>
        <authorList>
            <person name="Liu H."/>
        </authorList>
    </citation>
    <scope>NUCLEOTIDE SEQUENCE</scope>
    <source>
        <strain evidence="2">PRFRI_2022a</strain>
        <tissue evidence="2">Muscle</tissue>
    </source>
</reference>
<keyword evidence="3" id="KW-1185">Reference proteome</keyword>
<feature type="compositionally biased region" description="Polar residues" evidence="1">
    <location>
        <begin position="8"/>
        <end position="31"/>
    </location>
</feature>
<dbReference type="AlphaFoldDB" id="A0AA88MS18"/>
<dbReference type="Proteomes" id="UP001187315">
    <property type="component" value="Unassembled WGS sequence"/>
</dbReference>
<feature type="region of interest" description="Disordered" evidence="1">
    <location>
        <begin position="1"/>
        <end position="67"/>
    </location>
</feature>
<comment type="caution">
    <text evidence="2">The sequence shown here is derived from an EMBL/GenBank/DDBJ whole genome shotgun (WGS) entry which is preliminary data.</text>
</comment>
<protein>
    <submittedName>
        <fullName evidence="2">Uncharacterized protein</fullName>
    </submittedName>
</protein>
<proteinExistence type="predicted"/>
<sequence>MPEVPRLNVTSCSNGRGQNGLSRNTIRSSTAPPAEGSHNGNHTGAINPNQRGFPFKALHSPDFGLAK</sequence>